<dbReference type="PANTHER" id="PTHR43744">
    <property type="entry name" value="ABC TRANSPORTER PERMEASE PROTEIN MG189-RELATED-RELATED"/>
    <property type="match status" value="1"/>
</dbReference>
<keyword evidence="2 7" id="KW-0813">Transport</keyword>
<dbReference type="OrthoDB" id="9771544at2"/>
<accession>A0A1G6GIS0</accession>
<evidence type="ECO:0000313" key="9">
    <source>
        <dbReference type="EMBL" id="SDB81908.1"/>
    </source>
</evidence>
<dbReference type="Pfam" id="PF00528">
    <property type="entry name" value="BPD_transp_1"/>
    <property type="match status" value="1"/>
</dbReference>
<evidence type="ECO:0000256" key="7">
    <source>
        <dbReference type="RuleBase" id="RU363032"/>
    </source>
</evidence>
<reference evidence="10" key="1">
    <citation type="submission" date="2016-09" db="EMBL/GenBank/DDBJ databases">
        <authorList>
            <person name="Varghese N."/>
            <person name="Submissions S."/>
        </authorList>
    </citation>
    <scope>NUCLEOTIDE SEQUENCE [LARGE SCALE GENOMIC DNA]</scope>
    <source>
        <strain evidence="10">25nlg</strain>
    </source>
</reference>
<protein>
    <submittedName>
        <fullName evidence="9">Carbohydrate ABC transporter membrane protein 2, CUT1 family</fullName>
    </submittedName>
</protein>
<feature type="domain" description="ABC transmembrane type-1" evidence="8">
    <location>
        <begin position="68"/>
        <end position="258"/>
    </location>
</feature>
<evidence type="ECO:0000256" key="4">
    <source>
        <dbReference type="ARBA" id="ARBA00022692"/>
    </source>
</evidence>
<feature type="transmembrane region" description="Helical" evidence="7">
    <location>
        <begin position="237"/>
        <end position="258"/>
    </location>
</feature>
<feature type="transmembrane region" description="Helical" evidence="7">
    <location>
        <begin position="103"/>
        <end position="124"/>
    </location>
</feature>
<feature type="transmembrane region" description="Helical" evidence="7">
    <location>
        <begin position="136"/>
        <end position="153"/>
    </location>
</feature>
<keyword evidence="6 7" id="KW-0472">Membrane</keyword>
<keyword evidence="4 7" id="KW-0812">Transmembrane</keyword>
<dbReference type="PROSITE" id="PS50928">
    <property type="entry name" value="ABC_TM1"/>
    <property type="match status" value="1"/>
</dbReference>
<keyword evidence="5 7" id="KW-1133">Transmembrane helix</keyword>
<organism evidence="9 10">
    <name type="scientific">Shouchella lonarensis</name>
    <dbReference type="NCBI Taxonomy" id="1464122"/>
    <lineage>
        <taxon>Bacteria</taxon>
        <taxon>Bacillati</taxon>
        <taxon>Bacillota</taxon>
        <taxon>Bacilli</taxon>
        <taxon>Bacillales</taxon>
        <taxon>Bacillaceae</taxon>
        <taxon>Shouchella</taxon>
    </lineage>
</organism>
<evidence type="ECO:0000256" key="1">
    <source>
        <dbReference type="ARBA" id="ARBA00004651"/>
    </source>
</evidence>
<dbReference type="GO" id="GO:0005886">
    <property type="term" value="C:plasma membrane"/>
    <property type="evidence" value="ECO:0007669"/>
    <property type="project" value="UniProtKB-SubCell"/>
</dbReference>
<dbReference type="InterPro" id="IPR035906">
    <property type="entry name" value="MetI-like_sf"/>
</dbReference>
<dbReference type="STRING" id="1464122.SAMN05421737_101123"/>
<dbReference type="GO" id="GO:0055085">
    <property type="term" value="P:transmembrane transport"/>
    <property type="evidence" value="ECO:0007669"/>
    <property type="project" value="InterPro"/>
</dbReference>
<evidence type="ECO:0000256" key="6">
    <source>
        <dbReference type="ARBA" id="ARBA00023136"/>
    </source>
</evidence>
<comment type="subcellular location">
    <subcellularLocation>
        <location evidence="1 7">Cell membrane</location>
        <topology evidence="1 7">Multi-pass membrane protein</topology>
    </subcellularLocation>
</comment>
<keyword evidence="3" id="KW-1003">Cell membrane</keyword>
<comment type="similarity">
    <text evidence="7">Belongs to the binding-protein-dependent transport system permease family.</text>
</comment>
<feature type="transmembrane region" description="Helical" evidence="7">
    <location>
        <begin position="72"/>
        <end position="96"/>
    </location>
</feature>
<evidence type="ECO:0000256" key="2">
    <source>
        <dbReference type="ARBA" id="ARBA00022448"/>
    </source>
</evidence>
<evidence type="ECO:0000313" key="10">
    <source>
        <dbReference type="Proteomes" id="UP000242662"/>
    </source>
</evidence>
<dbReference type="Gene3D" id="1.10.3720.10">
    <property type="entry name" value="MetI-like"/>
    <property type="match status" value="1"/>
</dbReference>
<evidence type="ECO:0000259" key="8">
    <source>
        <dbReference type="PROSITE" id="PS50928"/>
    </source>
</evidence>
<keyword evidence="10" id="KW-1185">Reference proteome</keyword>
<evidence type="ECO:0000256" key="5">
    <source>
        <dbReference type="ARBA" id="ARBA00022989"/>
    </source>
</evidence>
<dbReference type="EMBL" id="FMYM01000001">
    <property type="protein sequence ID" value="SDB81908.1"/>
    <property type="molecule type" value="Genomic_DNA"/>
</dbReference>
<dbReference type="AlphaFoldDB" id="A0A1G6GIS0"/>
<proteinExistence type="inferred from homology"/>
<name>A0A1G6GIS0_9BACI</name>
<dbReference type="CDD" id="cd06261">
    <property type="entry name" value="TM_PBP2"/>
    <property type="match status" value="1"/>
</dbReference>
<gene>
    <name evidence="9" type="ORF">SAMN05421737_101123</name>
</gene>
<dbReference type="PANTHER" id="PTHR43744:SF8">
    <property type="entry name" value="SN-GLYCEROL-3-PHOSPHATE TRANSPORT SYSTEM PERMEASE PROTEIN UGPE"/>
    <property type="match status" value="1"/>
</dbReference>
<sequence>MNTSIGKKVLGYSALLLGAVIIMFPIVYALLISFMEAGEVMRGNLWPESFSFANYIAAFERVDLFGYLLNSFLVSFIIMIGQLTLSSLAAYAFVFLKFKGRDFLFYLFISTMLIPWEATMVANFQTVQFFGWIDNYAGLTVPFFALAFGTFLLRQQFKTIPTELHEAAQVAGISRFSFFIKVVLPISKTSMITLGIYTFLTAWNMYLWPLLVTNSERFRTVQIGLKQMQSQETGTEWGVIMAGAIMIILPTLLLLFFGQKRLQEGLTRGAIK</sequence>
<evidence type="ECO:0000256" key="3">
    <source>
        <dbReference type="ARBA" id="ARBA00022475"/>
    </source>
</evidence>
<feature type="transmembrane region" description="Helical" evidence="7">
    <location>
        <begin position="12"/>
        <end position="35"/>
    </location>
</feature>
<dbReference type="InterPro" id="IPR000515">
    <property type="entry name" value="MetI-like"/>
</dbReference>
<dbReference type="RefSeq" id="WP_090774369.1">
    <property type="nucleotide sequence ID" value="NZ_FMYM01000001.1"/>
</dbReference>
<dbReference type="Proteomes" id="UP000242662">
    <property type="component" value="Unassembled WGS sequence"/>
</dbReference>
<dbReference type="SUPFAM" id="SSF161098">
    <property type="entry name" value="MetI-like"/>
    <property type="match status" value="1"/>
</dbReference>